<dbReference type="PRINTS" id="PR01078">
    <property type="entry name" value="AMINACHANNEL"/>
</dbReference>
<keyword evidence="10 12" id="KW-0739">Sodium transport</keyword>
<dbReference type="PANTHER" id="PTHR11690">
    <property type="entry name" value="AMILORIDE-SENSITIVE SODIUM CHANNEL-RELATED"/>
    <property type="match status" value="1"/>
</dbReference>
<comment type="similarity">
    <text evidence="2 12">Belongs to the amiloride-sensitive sodium channel (TC 1.A.6) family.</text>
</comment>
<keyword evidence="4 12" id="KW-0894">Sodium channel</keyword>
<keyword evidence="9" id="KW-0472">Membrane</keyword>
<evidence type="ECO:0000256" key="4">
    <source>
        <dbReference type="ARBA" id="ARBA00022461"/>
    </source>
</evidence>
<dbReference type="Pfam" id="PF00858">
    <property type="entry name" value="ASC"/>
    <property type="match status" value="1"/>
</dbReference>
<dbReference type="EMBL" id="BMAW01098605">
    <property type="protein sequence ID" value="GFS85668.1"/>
    <property type="molecule type" value="Genomic_DNA"/>
</dbReference>
<dbReference type="Gene3D" id="1.10.287.770">
    <property type="entry name" value="YojJ-like"/>
    <property type="match status" value="1"/>
</dbReference>
<reference evidence="13" key="1">
    <citation type="submission" date="2020-08" db="EMBL/GenBank/DDBJ databases">
        <title>Multicomponent nature underlies the extraordinary mechanical properties of spider dragline silk.</title>
        <authorList>
            <person name="Kono N."/>
            <person name="Nakamura H."/>
            <person name="Mori M."/>
            <person name="Yoshida Y."/>
            <person name="Ohtoshi R."/>
            <person name="Malay A.D."/>
            <person name="Moran D.A.P."/>
            <person name="Tomita M."/>
            <person name="Numata K."/>
            <person name="Arakawa K."/>
        </authorList>
    </citation>
    <scope>NUCLEOTIDE SEQUENCE</scope>
</reference>
<evidence type="ECO:0000256" key="6">
    <source>
        <dbReference type="ARBA" id="ARBA00022989"/>
    </source>
</evidence>
<evidence type="ECO:0000313" key="14">
    <source>
        <dbReference type="Proteomes" id="UP000887013"/>
    </source>
</evidence>
<dbReference type="InterPro" id="IPR001873">
    <property type="entry name" value="ENaC"/>
</dbReference>
<protein>
    <submittedName>
        <fullName evidence="13">Amiloride-sensitive sodium channel subunit delta</fullName>
    </submittedName>
</protein>
<evidence type="ECO:0000256" key="9">
    <source>
        <dbReference type="ARBA" id="ARBA00023136"/>
    </source>
</evidence>
<dbReference type="GO" id="GO:0005886">
    <property type="term" value="C:plasma membrane"/>
    <property type="evidence" value="ECO:0007669"/>
    <property type="project" value="TreeGrafter"/>
</dbReference>
<keyword evidence="14" id="KW-1185">Reference proteome</keyword>
<comment type="caution">
    <text evidence="13">The sequence shown here is derived from an EMBL/GenBank/DDBJ whole genome shotgun (WGS) entry which is preliminary data.</text>
</comment>
<dbReference type="Proteomes" id="UP000887013">
    <property type="component" value="Unassembled WGS sequence"/>
</dbReference>
<comment type="subcellular location">
    <subcellularLocation>
        <location evidence="1">Membrane</location>
        <topology evidence="1">Multi-pass membrane protein</topology>
    </subcellularLocation>
</comment>
<evidence type="ECO:0000256" key="8">
    <source>
        <dbReference type="ARBA" id="ARBA00023065"/>
    </source>
</evidence>
<evidence type="ECO:0000313" key="13">
    <source>
        <dbReference type="EMBL" id="GFS85668.1"/>
    </source>
</evidence>
<keyword evidence="3 12" id="KW-0813">Transport</keyword>
<evidence type="ECO:0000256" key="10">
    <source>
        <dbReference type="ARBA" id="ARBA00023201"/>
    </source>
</evidence>
<dbReference type="AlphaFoldDB" id="A0A8X6T7Q8"/>
<dbReference type="OrthoDB" id="6434276at2759"/>
<proteinExistence type="inferred from homology"/>
<evidence type="ECO:0000256" key="5">
    <source>
        <dbReference type="ARBA" id="ARBA00022692"/>
    </source>
</evidence>
<keyword evidence="11 12" id="KW-0407">Ion channel</keyword>
<evidence type="ECO:0000256" key="12">
    <source>
        <dbReference type="RuleBase" id="RU000679"/>
    </source>
</evidence>
<sequence length="308" mass="35765">MNETHRFQLGHDPKHFVDDCSFNGRICSKFRLKDFINYRYGNCITFNERIQGIEPLQISETGFSSGLVMKLNIETCYYLPNTHTRGVRVVIHNPTEIPKPEEDGFNLSPGYETTISLRQQIIHRLPSPYKDHCIHYKAQENSTSNNKIECIRTCIQKYNFANCHCIDPTLTVVNNFKPCNLINETESCCLDDVLNVMVQNRTMCECPMPCTSIYYSEILSTARLPSETLFVDENTDLFEIVKEMRFRYESVRLNVFYSSLERHVYTQQPKFQQAELLSYLGNELALWLGLSLVAIAEFIEKLMLSTRC</sequence>
<dbReference type="PANTHER" id="PTHR11690:SF248">
    <property type="entry name" value="PICKPOCKET 17, ISOFORM A"/>
    <property type="match status" value="1"/>
</dbReference>
<evidence type="ECO:0000256" key="1">
    <source>
        <dbReference type="ARBA" id="ARBA00004141"/>
    </source>
</evidence>
<keyword evidence="7" id="KW-0915">Sodium</keyword>
<keyword evidence="6" id="KW-1133">Transmembrane helix</keyword>
<keyword evidence="5 12" id="KW-0812">Transmembrane</keyword>
<evidence type="ECO:0000256" key="11">
    <source>
        <dbReference type="ARBA" id="ARBA00023303"/>
    </source>
</evidence>
<keyword evidence="8 12" id="KW-0406">Ion transport</keyword>
<organism evidence="13 14">
    <name type="scientific">Nephila pilipes</name>
    <name type="common">Giant wood spider</name>
    <name type="synonym">Nephila maculata</name>
    <dbReference type="NCBI Taxonomy" id="299642"/>
    <lineage>
        <taxon>Eukaryota</taxon>
        <taxon>Metazoa</taxon>
        <taxon>Ecdysozoa</taxon>
        <taxon>Arthropoda</taxon>
        <taxon>Chelicerata</taxon>
        <taxon>Arachnida</taxon>
        <taxon>Araneae</taxon>
        <taxon>Araneomorphae</taxon>
        <taxon>Entelegynae</taxon>
        <taxon>Araneoidea</taxon>
        <taxon>Nephilidae</taxon>
        <taxon>Nephila</taxon>
    </lineage>
</organism>
<evidence type="ECO:0000256" key="3">
    <source>
        <dbReference type="ARBA" id="ARBA00022448"/>
    </source>
</evidence>
<dbReference type="Gene3D" id="2.60.470.10">
    <property type="entry name" value="Acid-sensing ion channels like domains"/>
    <property type="match status" value="1"/>
</dbReference>
<name>A0A8X6T7Q8_NEPPI</name>
<dbReference type="GO" id="GO:0015280">
    <property type="term" value="F:ligand-gated sodium channel activity"/>
    <property type="evidence" value="ECO:0007669"/>
    <property type="project" value="TreeGrafter"/>
</dbReference>
<evidence type="ECO:0000256" key="7">
    <source>
        <dbReference type="ARBA" id="ARBA00023053"/>
    </source>
</evidence>
<gene>
    <name evidence="13" type="primary">SCNN1D</name>
    <name evidence="13" type="ORF">NPIL_673681</name>
</gene>
<accession>A0A8X6T7Q8</accession>
<evidence type="ECO:0000256" key="2">
    <source>
        <dbReference type="ARBA" id="ARBA00007193"/>
    </source>
</evidence>